<dbReference type="InterPro" id="IPR000241">
    <property type="entry name" value="RlmKL-like_Mtase"/>
</dbReference>
<dbReference type="SUPFAM" id="SSF53335">
    <property type="entry name" value="S-adenosyl-L-methionine-dependent methyltransferases"/>
    <property type="match status" value="1"/>
</dbReference>
<gene>
    <name evidence="5" type="ORF">AB0T83_04550</name>
</gene>
<dbReference type="PANTHER" id="PTHR47313:SF1">
    <property type="entry name" value="RIBOSOMAL RNA LARGE SUBUNIT METHYLTRANSFERASE K_L"/>
    <property type="match status" value="1"/>
</dbReference>
<keyword evidence="1 5" id="KW-0489">Methyltransferase</keyword>
<dbReference type="GO" id="GO:0032259">
    <property type="term" value="P:methylation"/>
    <property type="evidence" value="ECO:0007669"/>
    <property type="project" value="UniProtKB-KW"/>
</dbReference>
<protein>
    <submittedName>
        <fullName evidence="5">Class I SAM-dependent RNA methyltransferase</fullName>
    </submittedName>
</protein>
<comment type="caution">
    <text evidence="5">The sequence shown here is derived from an EMBL/GenBank/DDBJ whole genome shotgun (WGS) entry which is preliminary data.</text>
</comment>
<organism evidence="5 6">
    <name type="scientific">Meridianimarinicoccus marinus</name>
    <dbReference type="NCBI Taxonomy" id="3231483"/>
    <lineage>
        <taxon>Bacteria</taxon>
        <taxon>Pseudomonadati</taxon>
        <taxon>Pseudomonadota</taxon>
        <taxon>Alphaproteobacteria</taxon>
        <taxon>Rhodobacterales</taxon>
        <taxon>Paracoccaceae</taxon>
        <taxon>Meridianimarinicoccus</taxon>
    </lineage>
</organism>
<dbReference type="Pfam" id="PF22020">
    <property type="entry name" value="RlmL_1st"/>
    <property type="match status" value="1"/>
</dbReference>
<dbReference type="Pfam" id="PF01170">
    <property type="entry name" value="UPF0020"/>
    <property type="match status" value="1"/>
</dbReference>
<evidence type="ECO:0000256" key="2">
    <source>
        <dbReference type="ARBA" id="ARBA00022679"/>
    </source>
</evidence>
<dbReference type="PROSITE" id="PS01261">
    <property type="entry name" value="UPF0020"/>
    <property type="match status" value="1"/>
</dbReference>
<dbReference type="InterPro" id="IPR053943">
    <property type="entry name" value="RlmKL-like_Mtase_CS"/>
</dbReference>
<dbReference type="Proteomes" id="UP001553161">
    <property type="component" value="Unassembled WGS sequence"/>
</dbReference>
<dbReference type="InterPro" id="IPR029063">
    <property type="entry name" value="SAM-dependent_MTases_sf"/>
</dbReference>
<evidence type="ECO:0000313" key="5">
    <source>
        <dbReference type="EMBL" id="MEV8466054.1"/>
    </source>
</evidence>
<evidence type="ECO:0000313" key="6">
    <source>
        <dbReference type="Proteomes" id="UP001553161"/>
    </source>
</evidence>
<dbReference type="RefSeq" id="WP_366191861.1">
    <property type="nucleotide sequence ID" value="NZ_JBFBVU010000003.1"/>
</dbReference>
<proteinExistence type="predicted"/>
<evidence type="ECO:0000256" key="1">
    <source>
        <dbReference type="ARBA" id="ARBA00022603"/>
    </source>
</evidence>
<dbReference type="PANTHER" id="PTHR47313">
    <property type="entry name" value="RIBOSOMAL RNA LARGE SUBUNIT METHYLTRANSFERASE K/L"/>
    <property type="match status" value="1"/>
</dbReference>
<dbReference type="InterPro" id="IPR054170">
    <property type="entry name" value="RlmL_1st"/>
</dbReference>
<dbReference type="Gene3D" id="3.30.2130.30">
    <property type="match status" value="1"/>
</dbReference>
<accession>A0ABV3L3A6</accession>
<dbReference type="InterPro" id="IPR002052">
    <property type="entry name" value="DNA_methylase_N6_adenine_CS"/>
</dbReference>
<dbReference type="EMBL" id="JBFBVU010000003">
    <property type="protein sequence ID" value="MEV8466054.1"/>
    <property type="molecule type" value="Genomic_DNA"/>
</dbReference>
<keyword evidence="6" id="KW-1185">Reference proteome</keyword>
<feature type="domain" description="Ribosomal RNA large subunit methyltransferase K/L-like methyltransferase" evidence="3">
    <location>
        <begin position="160"/>
        <end position="343"/>
    </location>
</feature>
<dbReference type="PROSITE" id="PS00092">
    <property type="entry name" value="N6_MTASE"/>
    <property type="match status" value="1"/>
</dbReference>
<dbReference type="CDD" id="cd11715">
    <property type="entry name" value="THUMP_AdoMetMT"/>
    <property type="match status" value="1"/>
</dbReference>
<reference evidence="5 6" key="1">
    <citation type="submission" date="2024-07" db="EMBL/GenBank/DDBJ databases">
        <authorList>
            <person name="Kang M."/>
        </authorList>
    </citation>
    <scope>NUCLEOTIDE SEQUENCE [LARGE SCALE GENOMIC DNA]</scope>
    <source>
        <strain evidence="5 6">DFM31</strain>
    </source>
</reference>
<dbReference type="GO" id="GO:0008168">
    <property type="term" value="F:methyltransferase activity"/>
    <property type="evidence" value="ECO:0007669"/>
    <property type="project" value="UniProtKB-KW"/>
</dbReference>
<name>A0ABV3L3A6_9RHOB</name>
<sequence length="371" mass="39898">MTQEPNFEIFLMAPPGLEALLCAEAREQGFDQPNAVPGGVTIQGGWPEVWRANLQLRGAGRVLARIGSFRALHLAQLDKRARKFPWAEVLRPDLPVRVEATCKRSRIYHAKAATQRIERAIAEELGAQISAEAAITVKARIEDDLVTLSVDTSGEALHKRGHKEAVGKAPMRETMAALFLRDCGYDGKETVVDPMCGSGTFVIEAAEIACGLAPGRSRSFAFEHLASFDAGRWQALRDAQMPQATDARFYGSDRDAGAIRFSIANAARAGVEDMVQFDMKPVSNIAPPDGPPGLVIVNPPYGARIGNRKLLFGLYGSLGKTLATRFSGWRVGLVTSDGGLARATELPFLPSGPSVAFGGLKVTLHKTGPLP</sequence>
<feature type="domain" description="RlmL ferredoxin-like" evidence="4">
    <location>
        <begin position="8"/>
        <end position="63"/>
    </location>
</feature>
<dbReference type="Gene3D" id="3.40.50.150">
    <property type="entry name" value="Vaccinia Virus protein VP39"/>
    <property type="match status" value="1"/>
</dbReference>
<keyword evidence="2" id="KW-0808">Transferase</keyword>
<evidence type="ECO:0000259" key="3">
    <source>
        <dbReference type="Pfam" id="PF01170"/>
    </source>
</evidence>
<dbReference type="PRINTS" id="PR00507">
    <property type="entry name" value="N12N6MTFRASE"/>
</dbReference>
<evidence type="ECO:0000259" key="4">
    <source>
        <dbReference type="Pfam" id="PF22020"/>
    </source>
</evidence>